<dbReference type="PATRIC" id="fig|989403.3.peg.547"/>
<dbReference type="RefSeq" id="WP_068001721.1">
    <property type="nucleotide sequence ID" value="NZ_FOFM01000005.1"/>
</dbReference>
<evidence type="ECO:0000256" key="1">
    <source>
        <dbReference type="SAM" id="SignalP"/>
    </source>
</evidence>
<dbReference type="AlphaFoldDB" id="A0A166AK93"/>
<gene>
    <name evidence="2" type="ORF">PsAD2_00515</name>
</gene>
<dbReference type="OrthoDB" id="7867499at2"/>
<proteinExistence type="predicted"/>
<reference evidence="2 3" key="1">
    <citation type="journal article" date="2016" name="Front. Microbiol.">
        <title>Comparative Genomic Analysis Reveals a Diverse Repertoire of Genes Involved in Prokaryote-Eukaryote Interactions within the Pseudovibrio Genus.</title>
        <authorList>
            <person name="Romano S."/>
            <person name="Fernandez-Guerra A."/>
            <person name="Reen F.J."/>
            <person name="Glockner F.O."/>
            <person name="Crowley S.P."/>
            <person name="O'Sullivan O."/>
            <person name="Cotter P.D."/>
            <person name="Adams C."/>
            <person name="Dobson A.D."/>
            <person name="O'Gara F."/>
        </authorList>
    </citation>
    <scope>NUCLEOTIDE SEQUENCE [LARGE SCALE GENOMIC DNA]</scope>
    <source>
        <strain evidence="2 3">Ad2</strain>
    </source>
</reference>
<feature type="signal peptide" evidence="1">
    <location>
        <begin position="1"/>
        <end position="23"/>
    </location>
</feature>
<dbReference type="Proteomes" id="UP000076577">
    <property type="component" value="Unassembled WGS sequence"/>
</dbReference>
<keyword evidence="3" id="KW-1185">Reference proteome</keyword>
<keyword evidence="1" id="KW-0732">Signal</keyword>
<name>A0A166AK93_9HYPH</name>
<evidence type="ECO:0000313" key="3">
    <source>
        <dbReference type="Proteomes" id="UP000076577"/>
    </source>
</evidence>
<sequence>MRISWCLGLLLAGVFMAASGSYAEEPRPMTDYCNRSDVLYADGSSDSGSFPMLKCGQSSLTYQRSDLSFPLSIVSGGRFSKSSANAACQSAKQSGASEIVSNIASLCNLEMWPDSCSKCN</sequence>
<feature type="chain" id="PRO_5007870678" evidence="1">
    <location>
        <begin position="24"/>
        <end position="120"/>
    </location>
</feature>
<comment type="caution">
    <text evidence="2">The sequence shown here is derived from an EMBL/GenBank/DDBJ whole genome shotgun (WGS) entry which is preliminary data.</text>
</comment>
<protein>
    <submittedName>
        <fullName evidence="2">Uncharacterized protein</fullName>
    </submittedName>
</protein>
<dbReference type="STRING" id="989403.SAMN05421798_105138"/>
<organism evidence="2 3">
    <name type="scientific">Pseudovibrio axinellae</name>
    <dbReference type="NCBI Taxonomy" id="989403"/>
    <lineage>
        <taxon>Bacteria</taxon>
        <taxon>Pseudomonadati</taxon>
        <taxon>Pseudomonadota</taxon>
        <taxon>Alphaproteobacteria</taxon>
        <taxon>Hyphomicrobiales</taxon>
        <taxon>Stappiaceae</taxon>
        <taxon>Pseudovibrio</taxon>
    </lineage>
</organism>
<evidence type="ECO:0000313" key="2">
    <source>
        <dbReference type="EMBL" id="KZL21226.1"/>
    </source>
</evidence>
<dbReference type="EMBL" id="LMCB01000004">
    <property type="protein sequence ID" value="KZL21226.1"/>
    <property type="molecule type" value="Genomic_DNA"/>
</dbReference>
<accession>A0A166AK93</accession>